<accession>A0A417XSR2</accession>
<feature type="domain" description="Gp5/Type VI secretion system Vgr protein OB-fold" evidence="1">
    <location>
        <begin position="367"/>
        <end position="440"/>
    </location>
</feature>
<dbReference type="OrthoDB" id="1907165at2"/>
<reference evidence="2 3" key="1">
    <citation type="submission" date="2018-09" db="EMBL/GenBank/DDBJ databases">
        <title>Genome sequencing of Nocardioides immobilis CCTCC AB 2017083 for comparison to Nocardioides silvaticus.</title>
        <authorList>
            <person name="Li C."/>
            <person name="Wang G."/>
        </authorList>
    </citation>
    <scope>NUCLEOTIDE SEQUENCE [LARGE SCALE GENOMIC DNA]</scope>
    <source>
        <strain evidence="2 3">CCTCC AB 2017083</strain>
    </source>
</reference>
<dbReference type="SUPFAM" id="SSF69255">
    <property type="entry name" value="gp5 N-terminal domain-like"/>
    <property type="match status" value="1"/>
</dbReference>
<dbReference type="Gene3D" id="2.40.50.230">
    <property type="entry name" value="Gp5 N-terminal domain"/>
    <property type="match status" value="1"/>
</dbReference>
<protein>
    <recommendedName>
        <fullName evidence="1">Gp5/Type VI secretion system Vgr protein OB-fold domain-containing protein</fullName>
    </recommendedName>
</protein>
<proteinExistence type="predicted"/>
<organism evidence="2 3">
    <name type="scientific">Nocardioides immobilis</name>
    <dbReference type="NCBI Taxonomy" id="2049295"/>
    <lineage>
        <taxon>Bacteria</taxon>
        <taxon>Bacillati</taxon>
        <taxon>Actinomycetota</taxon>
        <taxon>Actinomycetes</taxon>
        <taxon>Propionibacteriales</taxon>
        <taxon>Nocardioidaceae</taxon>
        <taxon>Nocardioides</taxon>
    </lineage>
</organism>
<dbReference type="InterPro" id="IPR037026">
    <property type="entry name" value="Vgr_OB-fold_dom_sf"/>
</dbReference>
<dbReference type="AlphaFoldDB" id="A0A417XSR2"/>
<name>A0A417XSR2_9ACTN</name>
<dbReference type="EMBL" id="QXGH01000049">
    <property type="protein sequence ID" value="RHW23360.1"/>
    <property type="molecule type" value="Genomic_DNA"/>
</dbReference>
<evidence type="ECO:0000313" key="2">
    <source>
        <dbReference type="EMBL" id="RHW23360.1"/>
    </source>
</evidence>
<comment type="caution">
    <text evidence="2">The sequence shown here is derived from an EMBL/GenBank/DDBJ whole genome shotgun (WGS) entry which is preliminary data.</text>
</comment>
<dbReference type="SUPFAM" id="SSF69279">
    <property type="entry name" value="Phage tail proteins"/>
    <property type="match status" value="1"/>
</dbReference>
<dbReference type="InterPro" id="IPR006531">
    <property type="entry name" value="Gp5/Vgr_OB"/>
</dbReference>
<evidence type="ECO:0000259" key="1">
    <source>
        <dbReference type="Pfam" id="PF04717"/>
    </source>
</evidence>
<dbReference type="Pfam" id="PF04717">
    <property type="entry name" value="Phage_base_V"/>
    <property type="match status" value="1"/>
</dbReference>
<gene>
    <name evidence="2" type="ORF">D0Z08_30180</name>
</gene>
<sequence length="572" mass="59988">MAEAATDLPAFEVTVGGTKLEPLVAADVIELDVHEEVNRHGRLTLLVHNWDPDQQKVRYSDDGPFAPGADIAVALGYHSDLASVFEGVICSLTAQFPHNGTPALRVEARSKSILMEHPPRSRQLTESSDADLANAVAADYSLTADAADGVTRPAVVGDRVSDWELLKARARELGWVTYVRGDSLVLRPPSTAEPELELVYTKSLVELHLTQDITRAVDSVVGTAWDTVALEATESEEGASAADVKLGDRVAHDTAVGDAGWPLRTERAESPAVPASDAADAIAIGRQRRAALAHYSGTGVTHGNAAIRCDQWLTVTGVGTRLSGPHYVSAARHRLSSAGYRTEFQVGIPPRLAPAAESGVRGGPLVLATVESLDDPDSANRVRVRLPWRKDDGEGVWARVATLDAGDGFGTVFVPNTGQEVLVGFVDGATDHPVVLGSLHNGTQAPPVTIDPDKNAIRAIVTPGGHTITLDDDSPKITLETSKGNSVVINDDDSKIVLTHSSANAVTLSDDGIELNAAKGDIVLKAASGAVKLDATSIEGKASGPSKLESSATFDLTASGPLGLKGALVKIN</sequence>
<dbReference type="Proteomes" id="UP000283644">
    <property type="component" value="Unassembled WGS sequence"/>
</dbReference>
<keyword evidence="3" id="KW-1185">Reference proteome</keyword>
<evidence type="ECO:0000313" key="3">
    <source>
        <dbReference type="Proteomes" id="UP000283644"/>
    </source>
</evidence>
<dbReference type="SUPFAM" id="SSF69349">
    <property type="entry name" value="Phage fibre proteins"/>
    <property type="match status" value="1"/>
</dbReference>
<dbReference type="RefSeq" id="WP_118928991.1">
    <property type="nucleotide sequence ID" value="NZ_QXGH01000049.1"/>
</dbReference>